<dbReference type="EMBL" id="AJVK01037874">
    <property type="status" value="NOT_ANNOTATED_CDS"/>
    <property type="molecule type" value="Genomic_DNA"/>
</dbReference>
<evidence type="ECO:0000313" key="1">
    <source>
        <dbReference type="EnsemblMetazoa" id="PPAI009762-PA"/>
    </source>
</evidence>
<dbReference type="VEuPathDB" id="VectorBase:PPAI009762"/>
<protein>
    <submittedName>
        <fullName evidence="1">Uncharacterized protein</fullName>
    </submittedName>
</protein>
<dbReference type="SUPFAM" id="SSF52058">
    <property type="entry name" value="L domain-like"/>
    <property type="match status" value="1"/>
</dbReference>
<dbReference type="Proteomes" id="UP000092462">
    <property type="component" value="Unassembled WGS sequence"/>
</dbReference>
<dbReference type="InterPro" id="IPR001611">
    <property type="entry name" value="Leu-rich_rpt"/>
</dbReference>
<dbReference type="VEuPathDB" id="VectorBase:PPAPM1_012000"/>
<sequence length="268" mass="30696">MGNITTSLISHSSIHMNFNKVFEMIFPNQLGGLTELVCNFCNIHLIGPYFLYDISPAMESVSLRSNLLTSAKLFESRQDDLNLISIDLSYNQIKKIEAMTFSKLSKTINLYISNNEIETIAPEAFNYVTKLHTLDLSNNYIYEVPPTAFDRAPIVLLLLNGNNMAYFPIPGWDTDTNEIYDDGSAFSQLQTLNVENNPFQCDCLEIMHTWAQKRTFDFKVYEDKVKAGEKPACIVNNLGCRKDVGKDFIKQYWHLFNDNKLRSILTLE</sequence>
<reference evidence="1" key="1">
    <citation type="submission" date="2022-08" db="UniProtKB">
        <authorList>
            <consortium name="EnsemblMetazoa"/>
        </authorList>
    </citation>
    <scope>IDENTIFICATION</scope>
    <source>
        <strain evidence="1">Israel</strain>
    </source>
</reference>
<evidence type="ECO:0000313" key="2">
    <source>
        <dbReference type="Proteomes" id="UP000092462"/>
    </source>
</evidence>
<dbReference type="EnsemblMetazoa" id="PPAI009762-RA">
    <property type="protein sequence ID" value="PPAI009762-PA"/>
    <property type="gene ID" value="PPAI009762"/>
</dbReference>
<dbReference type="InterPro" id="IPR003591">
    <property type="entry name" value="Leu-rich_rpt_typical-subtyp"/>
</dbReference>
<dbReference type="Gene3D" id="3.80.10.10">
    <property type="entry name" value="Ribonuclease Inhibitor"/>
    <property type="match status" value="1"/>
</dbReference>
<dbReference type="SMART" id="SM00369">
    <property type="entry name" value="LRR_TYP"/>
    <property type="match status" value="3"/>
</dbReference>
<dbReference type="PANTHER" id="PTHR24369">
    <property type="entry name" value="ANTIGEN BSP, PUTATIVE-RELATED"/>
    <property type="match status" value="1"/>
</dbReference>
<dbReference type="PROSITE" id="PS51450">
    <property type="entry name" value="LRR"/>
    <property type="match status" value="2"/>
</dbReference>
<keyword evidence="2" id="KW-1185">Reference proteome</keyword>
<dbReference type="PANTHER" id="PTHR24369:SF211">
    <property type="entry name" value="LEUCINE-RICH REPEAT-CONTAINING PROTEIN 15-LIKE"/>
    <property type="match status" value="1"/>
</dbReference>
<accession>A0A1B0EZE2</accession>
<organism evidence="1 2">
    <name type="scientific">Phlebotomus papatasi</name>
    <name type="common">Sandfly</name>
    <dbReference type="NCBI Taxonomy" id="29031"/>
    <lineage>
        <taxon>Eukaryota</taxon>
        <taxon>Metazoa</taxon>
        <taxon>Ecdysozoa</taxon>
        <taxon>Arthropoda</taxon>
        <taxon>Hexapoda</taxon>
        <taxon>Insecta</taxon>
        <taxon>Pterygota</taxon>
        <taxon>Neoptera</taxon>
        <taxon>Endopterygota</taxon>
        <taxon>Diptera</taxon>
        <taxon>Nematocera</taxon>
        <taxon>Psychodoidea</taxon>
        <taxon>Psychodidae</taxon>
        <taxon>Phlebotomus</taxon>
        <taxon>Phlebotomus</taxon>
    </lineage>
</organism>
<name>A0A1B0EZE2_PHLPP</name>
<proteinExistence type="predicted"/>
<dbReference type="AlphaFoldDB" id="A0A1B0EZE2"/>
<dbReference type="GO" id="GO:0005886">
    <property type="term" value="C:plasma membrane"/>
    <property type="evidence" value="ECO:0007669"/>
    <property type="project" value="TreeGrafter"/>
</dbReference>
<dbReference type="Pfam" id="PF13855">
    <property type="entry name" value="LRR_8"/>
    <property type="match status" value="1"/>
</dbReference>
<dbReference type="InterPro" id="IPR050541">
    <property type="entry name" value="LRR_TM_domain-containing"/>
</dbReference>
<dbReference type="InterPro" id="IPR032675">
    <property type="entry name" value="LRR_dom_sf"/>
</dbReference>